<evidence type="ECO:0000256" key="1">
    <source>
        <dbReference type="SAM" id="MobiDB-lite"/>
    </source>
</evidence>
<dbReference type="Pfam" id="PF08463">
    <property type="entry name" value="EcoEI_R_C"/>
    <property type="match status" value="1"/>
</dbReference>
<dbReference type="SUPFAM" id="SSF52540">
    <property type="entry name" value="P-loop containing nucleoside triphosphate hydrolases"/>
    <property type="match status" value="1"/>
</dbReference>
<dbReference type="PANTHER" id="PTHR47396">
    <property type="entry name" value="TYPE I RESTRICTION ENZYME ECOKI R PROTEIN"/>
    <property type="match status" value="1"/>
</dbReference>
<organism evidence="3 4">
    <name type="scientific">Acidovorax benzenivorans</name>
    <dbReference type="NCBI Taxonomy" id="2987520"/>
    <lineage>
        <taxon>Bacteria</taxon>
        <taxon>Pseudomonadati</taxon>
        <taxon>Pseudomonadota</taxon>
        <taxon>Betaproteobacteria</taxon>
        <taxon>Burkholderiales</taxon>
        <taxon>Comamonadaceae</taxon>
        <taxon>Acidovorax</taxon>
    </lineage>
</organism>
<dbReference type="CDD" id="cd18032">
    <property type="entry name" value="DEXHc_RE_I_III_res"/>
    <property type="match status" value="1"/>
</dbReference>
<dbReference type="InterPro" id="IPR001650">
    <property type="entry name" value="Helicase_C-like"/>
</dbReference>
<dbReference type="InterPro" id="IPR007409">
    <property type="entry name" value="Restrct_endonuc_type1_HsdR_N"/>
</dbReference>
<dbReference type="Pfam" id="PF04313">
    <property type="entry name" value="HSDR_N"/>
    <property type="match status" value="1"/>
</dbReference>
<dbReference type="Pfam" id="PF04851">
    <property type="entry name" value="ResIII"/>
    <property type="match status" value="1"/>
</dbReference>
<keyword evidence="3" id="KW-0347">Helicase</keyword>
<accession>A0ABT5RXY0</accession>
<dbReference type="Gene3D" id="3.40.50.300">
    <property type="entry name" value="P-loop containing nucleotide triphosphate hydrolases"/>
    <property type="match status" value="2"/>
</dbReference>
<dbReference type="Pfam" id="PF00271">
    <property type="entry name" value="Helicase_C"/>
    <property type="match status" value="1"/>
</dbReference>
<comment type="caution">
    <text evidence="3">The sequence shown here is derived from an EMBL/GenBank/DDBJ whole genome shotgun (WGS) entry which is preliminary data.</text>
</comment>
<sequence>MDKRQLSERDICTKFITPAIEQAGWDIATQVREEFPLTKGRIIVRGKLHTRARNKRADYVLFHKPNMPIAVIEAKDNKHSLGDGMQQGLGYADMLQVPFVFSSNGDGFLFHNKIAKDGVIERELALHELPGPDVLWQWWAEHLGLNPAQSELVSQDYYSDGSNKTPRYYQLLAINKTIEAIARGQNRLLLVMATGTGKTYTAFQIIWRLWKSKAKKRILFLADRNILVDQTMTNDFKPFGSAMTKIQKRQANKSYEIYLSLYQAVTGTEEERNIYKQFSRDFFDLIVIDECHRGSAAADSAWREILEYFSSATQIGLTATPKETKDVSNIDYFGEPIYTYSLRQGIDDGFLAPYKVVRIDLDKDLTGWRPDKGMVDKHGNEIEDRIYNQRDFDRNLVLEKRTELVAKKISDFLKQTNRFDKTIVFCDNIDHAERMRRALVNENADLVAQNSKYVMRITGDNEEGKAELDNFIFPESKYPVIATTSKLMTTGVDAQTCKLIVLDQRIQSMTEFKQIIGRGTRINEDYDKYYFTIIDFKKATELFADPDFDGDPVQIYEPKGDDSPVPPEDGESPKTDDGFTYPHAEESPWLGVAEPLPGEEGSSIRRYVVANVEVKVASERVQYFDAAGRLITESLKDYTRKALAKEFSSLDDFLRRWNDAEKKQAIIDELANEGVFFEALAEEIGRQSGKEFDPFDLVCHVAWDQPPLTRKERAEQVKKRDYFTRYGEQAQRVLQALLDKYADEGVGPIEETQILTIAPFTSFGTPMEIIRAFGGLDKYHHAVHELEQVLYGSSPLCA</sequence>
<feature type="domain" description="Helicase ATP-binding" evidence="2">
    <location>
        <begin position="179"/>
        <end position="339"/>
    </location>
</feature>
<dbReference type="PROSITE" id="PS51192">
    <property type="entry name" value="HELICASE_ATP_BIND_1"/>
    <property type="match status" value="1"/>
</dbReference>
<keyword evidence="4" id="KW-1185">Reference proteome</keyword>
<dbReference type="InterPro" id="IPR014001">
    <property type="entry name" value="Helicase_ATP-bd"/>
</dbReference>
<dbReference type="InterPro" id="IPR027417">
    <property type="entry name" value="P-loop_NTPase"/>
</dbReference>
<dbReference type="SMART" id="SM00487">
    <property type="entry name" value="DEXDc"/>
    <property type="match status" value="1"/>
</dbReference>
<dbReference type="CDD" id="cd18799">
    <property type="entry name" value="SF2_C_EcoAI-like"/>
    <property type="match status" value="1"/>
</dbReference>
<feature type="region of interest" description="Disordered" evidence="1">
    <location>
        <begin position="551"/>
        <end position="579"/>
    </location>
</feature>
<dbReference type="RefSeq" id="WP_274109907.1">
    <property type="nucleotide sequence ID" value="NZ_JAPCKI010000004.1"/>
</dbReference>
<evidence type="ECO:0000259" key="2">
    <source>
        <dbReference type="PROSITE" id="PS51192"/>
    </source>
</evidence>
<evidence type="ECO:0000313" key="3">
    <source>
        <dbReference type="EMBL" id="MDD2177758.1"/>
    </source>
</evidence>
<keyword evidence="3" id="KW-0067">ATP-binding</keyword>
<dbReference type="EMBL" id="JAPCKI010000004">
    <property type="protein sequence ID" value="MDD2177758.1"/>
    <property type="molecule type" value="Genomic_DNA"/>
</dbReference>
<dbReference type="NCBIfam" id="NF046051">
    <property type="entry name" value="restrict_EcoAI"/>
    <property type="match status" value="1"/>
</dbReference>
<dbReference type="Gene3D" id="3.90.1570.30">
    <property type="match status" value="1"/>
</dbReference>
<reference evidence="3" key="1">
    <citation type="submission" date="2022-10" db="EMBL/GenBank/DDBJ databases">
        <title>Description of microaerobic benzene degrading bacteria.</title>
        <authorList>
            <person name="Bedics A."/>
            <person name="Tancsics A."/>
            <person name="Banerjee S."/>
        </authorList>
    </citation>
    <scope>NUCLEOTIDE SEQUENCE</scope>
    <source>
        <strain evidence="3">D2M1</strain>
    </source>
</reference>
<keyword evidence="3" id="KW-0547">Nucleotide-binding</keyword>
<dbReference type="InterPro" id="IPR013670">
    <property type="entry name" value="EcoEI_R_C_dom"/>
</dbReference>
<dbReference type="PANTHER" id="PTHR47396:SF1">
    <property type="entry name" value="ATP-DEPENDENT HELICASE IRC3-RELATED"/>
    <property type="match status" value="1"/>
</dbReference>
<gene>
    <name evidence="3" type="ORF">OIN59_09950</name>
</gene>
<proteinExistence type="predicted"/>
<dbReference type="InterPro" id="IPR006935">
    <property type="entry name" value="Helicase/UvrB_N"/>
</dbReference>
<name>A0ABT5RXY0_9BURK</name>
<protein>
    <submittedName>
        <fullName evidence="3">DEAD/DEAH box helicase family protein</fullName>
    </submittedName>
</protein>
<keyword evidence="3" id="KW-0378">Hydrolase</keyword>
<evidence type="ECO:0000313" key="4">
    <source>
        <dbReference type="Proteomes" id="UP001148932"/>
    </source>
</evidence>
<dbReference type="InterPro" id="IPR050742">
    <property type="entry name" value="Helicase_Restrict-Modif_Enz"/>
</dbReference>
<dbReference type="GO" id="GO:0004386">
    <property type="term" value="F:helicase activity"/>
    <property type="evidence" value="ECO:0007669"/>
    <property type="project" value="UniProtKB-KW"/>
</dbReference>
<dbReference type="Proteomes" id="UP001148932">
    <property type="component" value="Unassembled WGS sequence"/>
</dbReference>